<accession>A0A1N7BHB6</accession>
<evidence type="ECO:0000313" key="2">
    <source>
        <dbReference type="Proteomes" id="UP000185924"/>
    </source>
</evidence>
<dbReference type="EMBL" id="FTNM01000014">
    <property type="protein sequence ID" value="SIR50789.1"/>
    <property type="molecule type" value="Genomic_DNA"/>
</dbReference>
<name>A0A1N7BHB6_9BACT</name>
<keyword evidence="2" id="KW-1185">Reference proteome</keyword>
<dbReference type="AlphaFoldDB" id="A0A1N7BHB6"/>
<gene>
    <name evidence="1" type="ORF">SAMN05421545_3971</name>
</gene>
<dbReference type="SUPFAM" id="SSF82185">
    <property type="entry name" value="Histone H3 K4-specific methyltransferase SET7/9 N-terminal domain"/>
    <property type="match status" value="1"/>
</dbReference>
<proteinExistence type="predicted"/>
<sequence>MIVSCYKKYKQDLINILTHWVTQQEYNISNMLKKKLNYCCLLALVILVNIGCDSNKQRTVIDYYDDGTIESEIQVIGNKENGISKHYYPSGKLHLELSVTDDKLEGEGREYFEDGSLKSVRNYKNDELHGWVMDYDQGEVLRNRTQYSKGRVVFNVSFYPSGDTSAIHENGRTFLFYETGRVKQVLCTNDIEIFGLVKFSADGNTLKREGPLNCLTKEDSLLLERQYPSWHDKHAK</sequence>
<protein>
    <submittedName>
        <fullName evidence="1">Antitoxin component YwqK of the YwqJK toxin-antitoxin module</fullName>
    </submittedName>
</protein>
<reference evidence="2" key="1">
    <citation type="submission" date="2017-01" db="EMBL/GenBank/DDBJ databases">
        <authorList>
            <person name="Varghese N."/>
            <person name="Submissions S."/>
        </authorList>
    </citation>
    <scope>NUCLEOTIDE SEQUENCE [LARGE SCALE GENOMIC DNA]</scope>
    <source>
        <strain evidence="2">DM9</strain>
    </source>
</reference>
<dbReference type="InterPro" id="IPR011652">
    <property type="entry name" value="MORN_2"/>
</dbReference>
<dbReference type="STRING" id="1077936.SAMN05421545_3971"/>
<dbReference type="Gene3D" id="3.90.930.1">
    <property type="match status" value="1"/>
</dbReference>
<organism evidence="1 2">
    <name type="scientific">Pontibacter lucknowensis</name>
    <dbReference type="NCBI Taxonomy" id="1077936"/>
    <lineage>
        <taxon>Bacteria</taxon>
        <taxon>Pseudomonadati</taxon>
        <taxon>Bacteroidota</taxon>
        <taxon>Cytophagia</taxon>
        <taxon>Cytophagales</taxon>
        <taxon>Hymenobacteraceae</taxon>
        <taxon>Pontibacter</taxon>
    </lineage>
</organism>
<evidence type="ECO:0000313" key="1">
    <source>
        <dbReference type="EMBL" id="SIR50789.1"/>
    </source>
</evidence>
<dbReference type="Pfam" id="PF07661">
    <property type="entry name" value="MORN_2"/>
    <property type="match status" value="2"/>
</dbReference>
<dbReference type="Proteomes" id="UP000185924">
    <property type="component" value="Unassembled WGS sequence"/>
</dbReference>